<name>A0A9X1PAP8_9BACT</name>
<dbReference type="AlphaFoldDB" id="A0A9X1PAP8"/>
<feature type="transmembrane region" description="Helical" evidence="2">
    <location>
        <begin position="33"/>
        <end position="53"/>
    </location>
</feature>
<evidence type="ECO:0000256" key="2">
    <source>
        <dbReference type="SAM" id="Phobius"/>
    </source>
</evidence>
<evidence type="ECO:0000313" key="3">
    <source>
        <dbReference type="EMBL" id="MCF0041486.1"/>
    </source>
</evidence>
<sequence length="455" mass="50854">MVRHGIDLTKRIDWEELGILSDRQILKTRGTRLLGRIMIILLFLFVIMLFLPWRQTIPGRGTVTALTPEDRPQTVQNQIGGRIEHWGVREGQQVEKGDTILVISETSQSYFDPNLPLRLQEQLRAKEGSESAAAQKMDATNAQISALTEGLKFQLTSAENKVEQAINYVQADSADLVAIQKFFEISKSRLERYEAGYRSGLFSLTDIESRRLKLQEDNAKVVSQINKLNNSQQSLQNARIELDNIRVEYLESVAKARSDLSSALSSRVGAQGEIAKLQNEISNINIRRGLYVVRAPQSGFVVKTLKAGIGENIKEGESIATLQPSKPRVAAEIYVDAMDVPLILDSSDVRLQFEGWPSVQFAGWPSVAVGTFAGKVTVIDLVSSNNGKYRLLITPTNPVPYNDEPWPKQLRQGSGVYGRVILRPVPIWYEIWRLLNGFPPSLESEPDKADRVSGK</sequence>
<gene>
    <name evidence="3" type="ORF">LXM24_15380</name>
</gene>
<keyword evidence="2" id="KW-0472">Membrane</keyword>
<protein>
    <submittedName>
        <fullName evidence="3">HlyD family secretion protein</fullName>
    </submittedName>
</protein>
<comment type="caution">
    <text evidence="3">The sequence shown here is derived from an EMBL/GenBank/DDBJ whole genome shotgun (WGS) entry which is preliminary data.</text>
</comment>
<dbReference type="PANTHER" id="PTHR30386">
    <property type="entry name" value="MEMBRANE FUSION SUBUNIT OF EMRAB-TOLC MULTIDRUG EFFLUX PUMP"/>
    <property type="match status" value="1"/>
</dbReference>
<feature type="coiled-coil region" evidence="1">
    <location>
        <begin position="228"/>
        <end position="287"/>
    </location>
</feature>
<keyword evidence="1" id="KW-0175">Coiled coil</keyword>
<accession>A0A9X1PAP8</accession>
<keyword evidence="2" id="KW-1133">Transmembrane helix</keyword>
<evidence type="ECO:0000256" key="1">
    <source>
        <dbReference type="SAM" id="Coils"/>
    </source>
</evidence>
<proteinExistence type="predicted"/>
<dbReference type="Gene3D" id="2.40.50.100">
    <property type="match status" value="1"/>
</dbReference>
<reference evidence="3" key="1">
    <citation type="submission" date="2021-12" db="EMBL/GenBank/DDBJ databases">
        <title>Novel species in genus Dyadobacter.</title>
        <authorList>
            <person name="Ma C."/>
        </authorList>
    </citation>
    <scope>NUCLEOTIDE SEQUENCE</scope>
    <source>
        <strain evidence="3">CY399</strain>
    </source>
</reference>
<keyword evidence="4" id="KW-1185">Reference proteome</keyword>
<dbReference type="EMBL" id="JAJTTA010000002">
    <property type="protein sequence ID" value="MCF0041486.1"/>
    <property type="molecule type" value="Genomic_DNA"/>
</dbReference>
<dbReference type="PANTHER" id="PTHR30386:SF18">
    <property type="entry name" value="INNER MEMBRANE PROTEIN YIAV-RELATED"/>
    <property type="match status" value="1"/>
</dbReference>
<dbReference type="Proteomes" id="UP001139700">
    <property type="component" value="Unassembled WGS sequence"/>
</dbReference>
<keyword evidence="2" id="KW-0812">Transmembrane</keyword>
<organism evidence="3 4">
    <name type="scientific">Dyadobacter fanqingshengii</name>
    <dbReference type="NCBI Taxonomy" id="2906443"/>
    <lineage>
        <taxon>Bacteria</taxon>
        <taxon>Pseudomonadati</taxon>
        <taxon>Bacteroidota</taxon>
        <taxon>Cytophagia</taxon>
        <taxon>Cytophagales</taxon>
        <taxon>Spirosomataceae</taxon>
        <taxon>Dyadobacter</taxon>
    </lineage>
</organism>
<evidence type="ECO:0000313" key="4">
    <source>
        <dbReference type="Proteomes" id="UP001139700"/>
    </source>
</evidence>
<dbReference type="InterPro" id="IPR050739">
    <property type="entry name" value="MFP"/>
</dbReference>
<dbReference type="RefSeq" id="WP_234614245.1">
    <property type="nucleotide sequence ID" value="NZ_CP098806.1"/>
</dbReference>